<dbReference type="GO" id="GO:0008270">
    <property type="term" value="F:zinc ion binding"/>
    <property type="evidence" value="ECO:0007669"/>
    <property type="project" value="InterPro"/>
</dbReference>
<evidence type="ECO:0000256" key="2">
    <source>
        <dbReference type="ARBA" id="ARBA00023125"/>
    </source>
</evidence>
<sequence>MSSEVAARKKRSATDSTPAPDGDHRKRRRNRTTQSCLNCHTSKRMCDRKRPACARCTQLGLTGLCVYEVDDPSQRTDAQDESARLLKRVAELEGVIRELKNKPHPRWSQSATSGEDFAKWHPRPQAGSDGACSSNAPSPPSSSSPSERGDSTTIPFFTTKHGSDGYSTTQTNSPLDTPSPGLLTPTDEYPMSHIGIAAPGGLSLSGDYDLASMFLSYPNLMGCGDDHFGALTDNRLGKHPNHCGCLHEASAYGVMLELSLRLRKAAEVLRRSPSHHIGKTCQLQQKIAELDTLATNALSDISVSPSDLSDPILSADTLRQKTLQSPFHQPPLYSAGSSPVLANQLQHAQPWEIMPSNAGSPTPPDDSFMTWEPSRRS</sequence>
<dbReference type="PROSITE" id="PS50048">
    <property type="entry name" value="ZN2_CY6_FUNGAL_2"/>
    <property type="match status" value="1"/>
</dbReference>
<dbReference type="PROSITE" id="PS00463">
    <property type="entry name" value="ZN2_CY6_FUNGAL_1"/>
    <property type="match status" value="1"/>
</dbReference>
<dbReference type="AlphaFoldDB" id="A0A9P6EI79"/>
<evidence type="ECO:0000256" key="1">
    <source>
        <dbReference type="ARBA" id="ARBA00023015"/>
    </source>
</evidence>
<dbReference type="GO" id="GO:0000978">
    <property type="term" value="F:RNA polymerase II cis-regulatory region sequence-specific DNA binding"/>
    <property type="evidence" value="ECO:0007669"/>
    <property type="project" value="TreeGrafter"/>
</dbReference>
<comment type="caution">
    <text evidence="7">The sequence shown here is derived from an EMBL/GenBank/DDBJ whole genome shotgun (WGS) entry which is preliminary data.</text>
</comment>
<feature type="region of interest" description="Disordered" evidence="5">
    <location>
        <begin position="353"/>
        <end position="377"/>
    </location>
</feature>
<evidence type="ECO:0000256" key="4">
    <source>
        <dbReference type="ARBA" id="ARBA00023242"/>
    </source>
</evidence>
<dbReference type="PANTHER" id="PTHR31069">
    <property type="entry name" value="OLEATE-ACTIVATED TRANSCRIPTION FACTOR 1-RELATED"/>
    <property type="match status" value="1"/>
</dbReference>
<dbReference type="Proteomes" id="UP000807306">
    <property type="component" value="Unassembled WGS sequence"/>
</dbReference>
<keyword evidence="3" id="KW-0804">Transcription</keyword>
<feature type="domain" description="Zn(2)-C6 fungal-type" evidence="6">
    <location>
        <begin position="35"/>
        <end position="67"/>
    </location>
</feature>
<accession>A0A9P6EI79</accession>
<gene>
    <name evidence="7" type="ORF">CPB83DRAFT_262517</name>
</gene>
<proteinExistence type="predicted"/>
<organism evidence="7 8">
    <name type="scientific">Crepidotus variabilis</name>
    <dbReference type="NCBI Taxonomy" id="179855"/>
    <lineage>
        <taxon>Eukaryota</taxon>
        <taxon>Fungi</taxon>
        <taxon>Dikarya</taxon>
        <taxon>Basidiomycota</taxon>
        <taxon>Agaricomycotina</taxon>
        <taxon>Agaricomycetes</taxon>
        <taxon>Agaricomycetidae</taxon>
        <taxon>Agaricales</taxon>
        <taxon>Agaricineae</taxon>
        <taxon>Crepidotaceae</taxon>
        <taxon>Crepidotus</taxon>
    </lineage>
</organism>
<dbReference type="GO" id="GO:0045944">
    <property type="term" value="P:positive regulation of transcription by RNA polymerase II"/>
    <property type="evidence" value="ECO:0007669"/>
    <property type="project" value="TreeGrafter"/>
</dbReference>
<name>A0A9P6EI79_9AGAR</name>
<dbReference type="PANTHER" id="PTHR31069:SF12">
    <property type="entry name" value="TRANSCRIPTION FACTOR DOMAIN-CONTAINING PROTEIN"/>
    <property type="match status" value="1"/>
</dbReference>
<feature type="region of interest" description="Disordered" evidence="5">
    <location>
        <begin position="100"/>
        <end position="183"/>
    </location>
</feature>
<evidence type="ECO:0000259" key="6">
    <source>
        <dbReference type="PROSITE" id="PS50048"/>
    </source>
</evidence>
<reference evidence="7" key="1">
    <citation type="submission" date="2020-11" db="EMBL/GenBank/DDBJ databases">
        <authorList>
            <consortium name="DOE Joint Genome Institute"/>
            <person name="Ahrendt S."/>
            <person name="Riley R."/>
            <person name="Andreopoulos W."/>
            <person name="Labutti K."/>
            <person name="Pangilinan J."/>
            <person name="Ruiz-Duenas F.J."/>
            <person name="Barrasa J.M."/>
            <person name="Sanchez-Garcia M."/>
            <person name="Camarero S."/>
            <person name="Miyauchi S."/>
            <person name="Serrano A."/>
            <person name="Linde D."/>
            <person name="Babiker R."/>
            <person name="Drula E."/>
            <person name="Ayuso-Fernandez I."/>
            <person name="Pacheco R."/>
            <person name="Padilla G."/>
            <person name="Ferreira P."/>
            <person name="Barriuso J."/>
            <person name="Kellner H."/>
            <person name="Castanera R."/>
            <person name="Alfaro M."/>
            <person name="Ramirez L."/>
            <person name="Pisabarro A.G."/>
            <person name="Kuo A."/>
            <person name="Tritt A."/>
            <person name="Lipzen A."/>
            <person name="He G."/>
            <person name="Yan M."/>
            <person name="Ng V."/>
            <person name="Cullen D."/>
            <person name="Martin F."/>
            <person name="Rosso M.-N."/>
            <person name="Henrissat B."/>
            <person name="Hibbett D."/>
            <person name="Martinez A.T."/>
            <person name="Grigoriev I.V."/>
        </authorList>
    </citation>
    <scope>NUCLEOTIDE SEQUENCE</scope>
    <source>
        <strain evidence="7">CBS 506.95</strain>
    </source>
</reference>
<keyword evidence="8" id="KW-1185">Reference proteome</keyword>
<dbReference type="Gene3D" id="4.10.240.10">
    <property type="entry name" value="Zn(2)-C6 fungal-type DNA-binding domain"/>
    <property type="match status" value="1"/>
</dbReference>
<dbReference type="GO" id="GO:0000981">
    <property type="term" value="F:DNA-binding transcription factor activity, RNA polymerase II-specific"/>
    <property type="evidence" value="ECO:0007669"/>
    <property type="project" value="InterPro"/>
</dbReference>
<dbReference type="OrthoDB" id="2269373at2759"/>
<dbReference type="InterPro" id="IPR050675">
    <property type="entry name" value="OAF3"/>
</dbReference>
<dbReference type="InterPro" id="IPR036864">
    <property type="entry name" value="Zn2-C6_fun-type_DNA-bd_sf"/>
</dbReference>
<keyword evidence="1" id="KW-0805">Transcription regulation</keyword>
<dbReference type="InterPro" id="IPR001138">
    <property type="entry name" value="Zn2Cys6_DnaBD"/>
</dbReference>
<feature type="region of interest" description="Disordered" evidence="5">
    <location>
        <begin position="1"/>
        <end position="33"/>
    </location>
</feature>
<protein>
    <recommendedName>
        <fullName evidence="6">Zn(2)-C6 fungal-type domain-containing protein</fullName>
    </recommendedName>
</protein>
<dbReference type="SMART" id="SM00066">
    <property type="entry name" value="GAL4"/>
    <property type="match status" value="1"/>
</dbReference>
<dbReference type="SUPFAM" id="SSF57701">
    <property type="entry name" value="Zn2/Cys6 DNA-binding domain"/>
    <property type="match status" value="1"/>
</dbReference>
<dbReference type="Pfam" id="PF00172">
    <property type="entry name" value="Zn_clus"/>
    <property type="match status" value="1"/>
</dbReference>
<evidence type="ECO:0000313" key="7">
    <source>
        <dbReference type="EMBL" id="KAF9529363.1"/>
    </source>
</evidence>
<feature type="compositionally biased region" description="Polar residues" evidence="5">
    <location>
        <begin position="165"/>
        <end position="176"/>
    </location>
</feature>
<dbReference type="CDD" id="cd00067">
    <property type="entry name" value="GAL4"/>
    <property type="match status" value="1"/>
</dbReference>
<evidence type="ECO:0000256" key="3">
    <source>
        <dbReference type="ARBA" id="ARBA00023163"/>
    </source>
</evidence>
<evidence type="ECO:0000313" key="8">
    <source>
        <dbReference type="Proteomes" id="UP000807306"/>
    </source>
</evidence>
<keyword evidence="4" id="KW-0539">Nucleus</keyword>
<dbReference type="EMBL" id="MU157846">
    <property type="protein sequence ID" value="KAF9529363.1"/>
    <property type="molecule type" value="Genomic_DNA"/>
</dbReference>
<keyword evidence="2" id="KW-0238">DNA-binding</keyword>
<evidence type="ECO:0000256" key="5">
    <source>
        <dbReference type="SAM" id="MobiDB-lite"/>
    </source>
</evidence>
<dbReference type="GO" id="GO:0005634">
    <property type="term" value="C:nucleus"/>
    <property type="evidence" value="ECO:0007669"/>
    <property type="project" value="TreeGrafter"/>
</dbReference>